<dbReference type="EMBL" id="BGZK01000657">
    <property type="protein sequence ID" value="GBP54931.1"/>
    <property type="molecule type" value="Genomic_DNA"/>
</dbReference>
<evidence type="ECO:0000313" key="1">
    <source>
        <dbReference type="EMBL" id="GBP54931.1"/>
    </source>
</evidence>
<dbReference type="AlphaFoldDB" id="A0A4C1WUD6"/>
<protein>
    <submittedName>
        <fullName evidence="1">Uncharacterized protein</fullName>
    </submittedName>
</protein>
<gene>
    <name evidence="1" type="ORF">EVAR_29773_1</name>
</gene>
<sequence length="80" mass="9075">MRLERSTALDTHASAPCTLNQHAYKYSESLVRTRKDPRYSLARRSTEPPQGIGVQFTMEPGVWFDLLADRTPLGDPCNPR</sequence>
<accession>A0A4C1WUD6</accession>
<dbReference type="Proteomes" id="UP000299102">
    <property type="component" value="Unassembled WGS sequence"/>
</dbReference>
<keyword evidence="2" id="KW-1185">Reference proteome</keyword>
<name>A0A4C1WUD6_EUMVA</name>
<evidence type="ECO:0000313" key="2">
    <source>
        <dbReference type="Proteomes" id="UP000299102"/>
    </source>
</evidence>
<comment type="caution">
    <text evidence="1">The sequence shown here is derived from an EMBL/GenBank/DDBJ whole genome shotgun (WGS) entry which is preliminary data.</text>
</comment>
<organism evidence="1 2">
    <name type="scientific">Eumeta variegata</name>
    <name type="common">Bagworm moth</name>
    <name type="synonym">Eumeta japonica</name>
    <dbReference type="NCBI Taxonomy" id="151549"/>
    <lineage>
        <taxon>Eukaryota</taxon>
        <taxon>Metazoa</taxon>
        <taxon>Ecdysozoa</taxon>
        <taxon>Arthropoda</taxon>
        <taxon>Hexapoda</taxon>
        <taxon>Insecta</taxon>
        <taxon>Pterygota</taxon>
        <taxon>Neoptera</taxon>
        <taxon>Endopterygota</taxon>
        <taxon>Lepidoptera</taxon>
        <taxon>Glossata</taxon>
        <taxon>Ditrysia</taxon>
        <taxon>Tineoidea</taxon>
        <taxon>Psychidae</taxon>
        <taxon>Oiketicinae</taxon>
        <taxon>Eumeta</taxon>
    </lineage>
</organism>
<proteinExistence type="predicted"/>
<reference evidence="1 2" key="1">
    <citation type="journal article" date="2019" name="Commun. Biol.">
        <title>The bagworm genome reveals a unique fibroin gene that provides high tensile strength.</title>
        <authorList>
            <person name="Kono N."/>
            <person name="Nakamura H."/>
            <person name="Ohtoshi R."/>
            <person name="Tomita M."/>
            <person name="Numata K."/>
            <person name="Arakawa K."/>
        </authorList>
    </citation>
    <scope>NUCLEOTIDE SEQUENCE [LARGE SCALE GENOMIC DNA]</scope>
</reference>